<evidence type="ECO:0000256" key="4">
    <source>
        <dbReference type="ARBA" id="ARBA00022692"/>
    </source>
</evidence>
<feature type="transmembrane region" description="Helical" evidence="7">
    <location>
        <begin position="37"/>
        <end position="57"/>
    </location>
</feature>
<dbReference type="PANTHER" id="PTHR34582">
    <property type="entry name" value="UPF0702 TRANSMEMBRANE PROTEIN YCAP"/>
    <property type="match status" value="1"/>
</dbReference>
<feature type="transmembrane region" description="Helical" evidence="7">
    <location>
        <begin position="63"/>
        <end position="81"/>
    </location>
</feature>
<feature type="domain" description="YetF C-terminal" evidence="8">
    <location>
        <begin position="86"/>
        <end position="218"/>
    </location>
</feature>
<evidence type="ECO:0000256" key="2">
    <source>
        <dbReference type="ARBA" id="ARBA00006448"/>
    </source>
</evidence>
<feature type="transmembrane region" description="Helical" evidence="7">
    <location>
        <begin position="12"/>
        <end position="30"/>
    </location>
</feature>
<comment type="subcellular location">
    <subcellularLocation>
        <location evidence="1">Cell membrane</location>
        <topology evidence="1">Multi-pass membrane protein</topology>
    </subcellularLocation>
</comment>
<dbReference type="PANTHER" id="PTHR34582:SF6">
    <property type="entry name" value="UPF0702 TRANSMEMBRANE PROTEIN YCAP"/>
    <property type="match status" value="1"/>
</dbReference>
<organism evidence="9 10">
    <name type="scientific">Anaerobacillus alkalilacustris</name>
    <dbReference type="NCBI Taxonomy" id="393763"/>
    <lineage>
        <taxon>Bacteria</taxon>
        <taxon>Bacillati</taxon>
        <taxon>Bacillota</taxon>
        <taxon>Bacilli</taxon>
        <taxon>Bacillales</taxon>
        <taxon>Bacillaceae</taxon>
        <taxon>Anaerobacillus</taxon>
    </lineage>
</organism>
<evidence type="ECO:0000256" key="5">
    <source>
        <dbReference type="ARBA" id="ARBA00022989"/>
    </source>
</evidence>
<accession>A0A1S2LH41</accession>
<dbReference type="Pfam" id="PF04239">
    <property type="entry name" value="DUF421"/>
    <property type="match status" value="1"/>
</dbReference>
<evidence type="ECO:0000313" key="9">
    <source>
        <dbReference type="EMBL" id="OIJ11838.1"/>
    </source>
</evidence>
<keyword evidence="10" id="KW-1185">Reference proteome</keyword>
<evidence type="ECO:0000259" key="8">
    <source>
        <dbReference type="Pfam" id="PF04239"/>
    </source>
</evidence>
<evidence type="ECO:0000256" key="7">
    <source>
        <dbReference type="SAM" id="Phobius"/>
    </source>
</evidence>
<proteinExistence type="inferred from homology"/>
<dbReference type="AlphaFoldDB" id="A0A1S2LH41"/>
<dbReference type="GO" id="GO:0005886">
    <property type="term" value="C:plasma membrane"/>
    <property type="evidence" value="ECO:0007669"/>
    <property type="project" value="UniProtKB-SubCell"/>
</dbReference>
<dbReference type="OrthoDB" id="9778331at2"/>
<protein>
    <submittedName>
        <fullName evidence="9">DUF421 domain-containing protein</fullName>
    </submittedName>
</protein>
<keyword evidence="6 7" id="KW-0472">Membrane</keyword>
<keyword evidence="5 7" id="KW-1133">Transmembrane helix</keyword>
<sequence length="241" mass="27301">MIEFVKDTFLVLGRIFTIIPLLLFITLFMGKRAIGELPIFDFLIIVILGAVVGADIADPDIKHFPTAIAIISIGIFQRIIANWKISNRKVGRLLTFEPTVVIQDGKFLNNNLKRIRYSIDNVLQMLREKNVFDISEVETAIIEPNGALSVLKKTQKHPVTLEDMNIIKTTSTISFPIIIEGTMYSSVLKDLNLDEAWLQQQLIHQGVSDIKKVFFASINRKNQLHISLKDENNITVPPIKH</sequence>
<dbReference type="RefSeq" id="WP_071310518.1">
    <property type="nucleotide sequence ID" value="NZ_MLQR01000036.1"/>
</dbReference>
<name>A0A1S2LH41_9BACI</name>
<keyword evidence="4 7" id="KW-0812">Transmembrane</keyword>
<evidence type="ECO:0000256" key="6">
    <source>
        <dbReference type="ARBA" id="ARBA00023136"/>
    </source>
</evidence>
<dbReference type="Proteomes" id="UP000179524">
    <property type="component" value="Unassembled WGS sequence"/>
</dbReference>
<gene>
    <name evidence="9" type="ORF">BKP37_15490</name>
</gene>
<dbReference type="Gene3D" id="3.30.240.20">
    <property type="entry name" value="bsu07140 like domains"/>
    <property type="match status" value="2"/>
</dbReference>
<dbReference type="EMBL" id="MLQR01000036">
    <property type="protein sequence ID" value="OIJ11838.1"/>
    <property type="molecule type" value="Genomic_DNA"/>
</dbReference>
<comment type="caution">
    <text evidence="9">The sequence shown here is derived from an EMBL/GenBank/DDBJ whole genome shotgun (WGS) entry which is preliminary data.</text>
</comment>
<keyword evidence="3" id="KW-1003">Cell membrane</keyword>
<dbReference type="InterPro" id="IPR023090">
    <property type="entry name" value="UPF0702_alpha/beta_dom_sf"/>
</dbReference>
<dbReference type="InterPro" id="IPR007353">
    <property type="entry name" value="DUF421"/>
</dbReference>
<comment type="similarity">
    <text evidence="2">Belongs to the UPF0702 family.</text>
</comment>
<reference evidence="9 10" key="1">
    <citation type="submission" date="2016-10" db="EMBL/GenBank/DDBJ databases">
        <title>Draft genome sequences of four alkaliphilic bacteria belonging to the Anaerobacillus genus.</title>
        <authorList>
            <person name="Bassil N.M."/>
            <person name="Lloyd J.R."/>
        </authorList>
    </citation>
    <scope>NUCLEOTIDE SEQUENCE [LARGE SCALE GENOMIC DNA]</scope>
    <source>
        <strain evidence="9 10">DSM 18345</strain>
    </source>
</reference>
<evidence type="ECO:0000256" key="1">
    <source>
        <dbReference type="ARBA" id="ARBA00004651"/>
    </source>
</evidence>
<evidence type="ECO:0000313" key="10">
    <source>
        <dbReference type="Proteomes" id="UP000179524"/>
    </source>
</evidence>
<evidence type="ECO:0000256" key="3">
    <source>
        <dbReference type="ARBA" id="ARBA00022475"/>
    </source>
</evidence>